<dbReference type="InterPro" id="IPR025052">
    <property type="entry name" value="DUF3967"/>
</dbReference>
<sequence length="60" mass="7228">MEDMKEREKKIEKKLELRDDNLMKKMVREIHDAKRTNVSAQEEIAAAKFKILEMSIIFYL</sequence>
<dbReference type="GO" id="GO:0003677">
    <property type="term" value="F:DNA binding"/>
    <property type="evidence" value="ECO:0007669"/>
    <property type="project" value="UniProtKB-KW"/>
</dbReference>
<evidence type="ECO:0000256" key="1">
    <source>
        <dbReference type="SAM" id="Coils"/>
    </source>
</evidence>
<comment type="caution">
    <text evidence="3">The sequence shown here is derived from an EMBL/GenBank/DDBJ whole genome shotgun (WGS) entry which is preliminary data.</text>
</comment>
<name>A0ABC9T0V2_BACCE</name>
<feature type="coiled-coil region" evidence="1">
    <location>
        <begin position="1"/>
        <end position="43"/>
    </location>
</feature>
<reference evidence="3 4" key="1">
    <citation type="submission" date="2013-01" db="EMBL/GenBank/DDBJ databases">
        <title>The Genome Sequence of Bacillus cereus TIAC219.</title>
        <authorList>
            <consortium name="The Broad Institute Genome Sequencing Platform"/>
            <consortium name="The Broad Institute Genome Sequencing Center for Infectious Disease"/>
            <person name="Feldgarden M."/>
            <person name="Van der Auwera G.A."/>
            <person name="Mahillon J."/>
            <person name="Duprez V."/>
            <person name="Timmery S."/>
            <person name="Mattelet C."/>
            <person name="Dierick K."/>
            <person name="Sun M."/>
            <person name="Yu Z."/>
            <person name="Zhu L."/>
            <person name="Hu X."/>
            <person name="Shank E.B."/>
            <person name="Swiecicka I."/>
            <person name="Hansen B.M."/>
            <person name="Andrup L."/>
            <person name="Walker B."/>
            <person name="Young S.K."/>
            <person name="Zeng Q."/>
            <person name="Gargeya S."/>
            <person name="Fitzgerald M."/>
            <person name="Haas B."/>
            <person name="Abouelleil A."/>
            <person name="Alvarado L."/>
            <person name="Arachchi H.M."/>
            <person name="Berlin A.M."/>
            <person name="Chapman S.B."/>
            <person name="Dewar J."/>
            <person name="Goldberg J."/>
            <person name="Griggs A."/>
            <person name="Gujja S."/>
            <person name="Hansen M."/>
            <person name="Howarth C."/>
            <person name="Imamovic A."/>
            <person name="Larimer J."/>
            <person name="McCowan C."/>
            <person name="Murphy C."/>
            <person name="Neiman D."/>
            <person name="Pearson M."/>
            <person name="Priest M."/>
            <person name="Roberts A."/>
            <person name="Saif S."/>
            <person name="Shea T."/>
            <person name="Sisk P."/>
            <person name="Sykes S."/>
            <person name="Wortman J."/>
            <person name="Nusbaum C."/>
            <person name="Birren B."/>
        </authorList>
    </citation>
    <scope>NUCLEOTIDE SEQUENCE [LARGE SCALE GENOMIC DNA]</scope>
    <source>
        <strain evidence="3 4">TIAC219</strain>
    </source>
</reference>
<evidence type="ECO:0000313" key="3">
    <source>
        <dbReference type="EMBL" id="EOQ66693.1"/>
    </source>
</evidence>
<evidence type="ECO:0000259" key="2">
    <source>
        <dbReference type="Pfam" id="PF13152"/>
    </source>
</evidence>
<feature type="domain" description="DUF3967" evidence="2">
    <location>
        <begin position="14"/>
        <end position="48"/>
    </location>
</feature>
<protein>
    <submittedName>
        <fullName evidence="3">DNA-binding protein</fullName>
    </submittedName>
</protein>
<proteinExistence type="predicted"/>
<keyword evidence="1" id="KW-0175">Coiled coil</keyword>
<gene>
    <name evidence="3" type="ORF">IAY_00235</name>
</gene>
<dbReference type="EMBL" id="AHCJ01000021">
    <property type="protein sequence ID" value="EOQ66693.1"/>
    <property type="molecule type" value="Genomic_DNA"/>
</dbReference>
<dbReference type="AlphaFoldDB" id="A0ABC9T0V2"/>
<accession>A0ABC9T0V2</accession>
<keyword evidence="3" id="KW-0238">DNA-binding</keyword>
<dbReference type="Pfam" id="PF13152">
    <property type="entry name" value="DUF3967"/>
    <property type="match status" value="1"/>
</dbReference>
<dbReference type="Proteomes" id="UP000014060">
    <property type="component" value="Unassembled WGS sequence"/>
</dbReference>
<organism evidence="3 4">
    <name type="scientific">Bacillus cereus TIAC219</name>
    <dbReference type="NCBI Taxonomy" id="718222"/>
    <lineage>
        <taxon>Bacteria</taxon>
        <taxon>Bacillati</taxon>
        <taxon>Bacillota</taxon>
        <taxon>Bacilli</taxon>
        <taxon>Bacillales</taxon>
        <taxon>Bacillaceae</taxon>
        <taxon>Bacillus</taxon>
        <taxon>Bacillus cereus group</taxon>
    </lineage>
</organism>
<evidence type="ECO:0000313" key="4">
    <source>
        <dbReference type="Proteomes" id="UP000014060"/>
    </source>
</evidence>